<keyword evidence="10" id="KW-1185">Reference proteome</keyword>
<evidence type="ECO:0000256" key="7">
    <source>
        <dbReference type="PROSITE-ProRule" id="PRU01360"/>
    </source>
</evidence>
<protein>
    <submittedName>
        <fullName evidence="9">TonB-linked SusC/RagA family outer membrane protein</fullName>
    </submittedName>
</protein>
<comment type="subcellular location">
    <subcellularLocation>
        <location evidence="1 7">Cell outer membrane</location>
        <topology evidence="1 7">Multi-pass membrane protein</topology>
    </subcellularLocation>
</comment>
<gene>
    <name evidence="9" type="ORF">BC643_2915</name>
</gene>
<keyword evidence="5 7" id="KW-0472">Membrane</keyword>
<dbReference type="InterPro" id="IPR023997">
    <property type="entry name" value="TonB-dep_OMP_SusC/RagA_CS"/>
</dbReference>
<keyword evidence="6 7" id="KW-0998">Cell outer membrane</keyword>
<evidence type="ECO:0000256" key="2">
    <source>
        <dbReference type="ARBA" id="ARBA00022448"/>
    </source>
</evidence>
<dbReference type="SUPFAM" id="SSF49464">
    <property type="entry name" value="Carboxypeptidase regulatory domain-like"/>
    <property type="match status" value="1"/>
</dbReference>
<evidence type="ECO:0000256" key="3">
    <source>
        <dbReference type="ARBA" id="ARBA00022452"/>
    </source>
</evidence>
<dbReference type="InterPro" id="IPR008969">
    <property type="entry name" value="CarboxyPept-like_regulatory"/>
</dbReference>
<dbReference type="RefSeq" id="WP_120273737.1">
    <property type="nucleotide sequence ID" value="NZ_RAPN01000001.1"/>
</dbReference>
<dbReference type="SUPFAM" id="SSF56935">
    <property type="entry name" value="Porins"/>
    <property type="match status" value="1"/>
</dbReference>
<comment type="caution">
    <text evidence="9">The sequence shown here is derived from an EMBL/GenBank/DDBJ whole genome shotgun (WGS) entry which is preliminary data.</text>
</comment>
<evidence type="ECO:0000313" key="10">
    <source>
        <dbReference type="Proteomes" id="UP000283387"/>
    </source>
</evidence>
<evidence type="ECO:0000313" key="9">
    <source>
        <dbReference type="EMBL" id="RKD92541.1"/>
    </source>
</evidence>
<dbReference type="PROSITE" id="PS52016">
    <property type="entry name" value="TONB_DEPENDENT_REC_3"/>
    <property type="match status" value="1"/>
</dbReference>
<keyword evidence="3 7" id="KW-1134">Transmembrane beta strand</keyword>
<dbReference type="GO" id="GO:0009279">
    <property type="term" value="C:cell outer membrane"/>
    <property type="evidence" value="ECO:0007669"/>
    <property type="project" value="UniProtKB-SubCell"/>
</dbReference>
<proteinExistence type="inferred from homology"/>
<evidence type="ECO:0000256" key="5">
    <source>
        <dbReference type="ARBA" id="ARBA00023136"/>
    </source>
</evidence>
<dbReference type="Gene3D" id="3.55.50.30">
    <property type="match status" value="1"/>
</dbReference>
<sequence>MKKFLWRSYVRPDRWLSGRLTILALLTFLCVSHSFALTLKDLQKKITVNFTEAPLKEVLNEVQRQSGIIIMYSSEKLDVSKKVTVNVKDAEVRDVLTLVLVGSGLTFDVVDSYILIKPSPVEETRPEAGEIQIIGHVGDEDGLPLPGATVIVKETRVGVTTDGNGSFALKTRQGETTTLLFSFVGLKTQEVVYNGVNPVNIQLKRDDKIIGDVVVTGYQNLDKQRVAGAVSKVERDDMNFNTINSIEQALQGKLPGVTVLNTTGEVGVRQRTRVRGTSTFMGNQEPIWVVDGIIQEDPLPFSTQTLDSEGGISEDNFDFIRNYVGNSISWLNPNDIDDITVLKDASATAIYGVRAANGVIVIRTKQGEVGPLSVSYSLGLNVAEQVTYDKLELMNSRERVAVSREIFERGLVASFTNNNIGYAGALQQYLNKELTYDEFNAQVARMESVNTDWFNILFRNPFSQSHHVSLSGGNQKMRIYSSLGYTSQNGTAIGNDQNTLNASIGFNSQVNEKLNVSFRLSGSKSETNGFNGLSPYEYASTTNRAIPAYDEDGELYYYVKDNGFLFNYINERDQSGNTNTSQSINSNLNLQYNILPELKLNVLGSYNISSTTGVSYATERTNSITAIRGYEYGTVSSTDDAYAQSRLPIGGLYNEDDNKSSNWNFRSTLSYDKVFNQKHALTTMIGFEMQSAKYDGYASTVYGYLHDRGKSFAKVPPTITSYGYSLENGLLDEFDYTVTDKLTNNVGYYLTLNYAYDGRYVANFSVRGDASNRFGQYPNEKFNPVWAGGARWNVNREKWMQDVHWVSGLSLRGTYGFQRNMATDFSPSLIVRIPNTTATSQLYDANTGDYLLNISNLPYEDLRWEETTSYNIGADFSLFNNKVYFSGDYYQKKGQDMITLLSIPVEYGMETMPVNGGSMKNKGYELTLGFTPVRTGNFTWNLNLSTSKNKNEVTKVGTQNPTWKSAAQGSLFKEGYAVSSFWAFKSDGIDPETGYPIIDLTVAEGENPVDNPTSYMEYVGKLDPDFTGSLGNTFRYKQLSMVASFYLQLGGKKFLSPAYASSVMPTEYENLSSELNDRWTPENTSATIPGLPDAYIVQNPVTLPGTTNTGETLYEMYNYSTDRVVDASSLQLSMLTLNYNFGDNICKKLNCRSVTLGVSASNVFTIVSKDFQGRDAEVATGNQPRTRSYSLNLSVNF</sequence>
<dbReference type="Proteomes" id="UP000283387">
    <property type="component" value="Unassembled WGS sequence"/>
</dbReference>
<dbReference type="InterPro" id="IPR037066">
    <property type="entry name" value="Plug_dom_sf"/>
</dbReference>
<organism evidence="9 10">
    <name type="scientific">Mangrovibacterium diazotrophicum</name>
    <dbReference type="NCBI Taxonomy" id="1261403"/>
    <lineage>
        <taxon>Bacteria</taxon>
        <taxon>Pseudomonadati</taxon>
        <taxon>Bacteroidota</taxon>
        <taxon>Bacteroidia</taxon>
        <taxon>Marinilabiliales</taxon>
        <taxon>Prolixibacteraceae</taxon>
        <taxon>Mangrovibacterium</taxon>
    </lineage>
</organism>
<dbReference type="EMBL" id="RAPN01000001">
    <property type="protein sequence ID" value="RKD92541.1"/>
    <property type="molecule type" value="Genomic_DNA"/>
</dbReference>
<evidence type="ECO:0000256" key="6">
    <source>
        <dbReference type="ARBA" id="ARBA00023237"/>
    </source>
</evidence>
<dbReference type="Gene3D" id="2.40.170.20">
    <property type="entry name" value="TonB-dependent receptor, beta-barrel domain"/>
    <property type="match status" value="1"/>
</dbReference>
<dbReference type="SMART" id="SM00965">
    <property type="entry name" value="STN"/>
    <property type="match status" value="1"/>
</dbReference>
<evidence type="ECO:0000256" key="4">
    <source>
        <dbReference type="ARBA" id="ARBA00022692"/>
    </source>
</evidence>
<evidence type="ECO:0000256" key="1">
    <source>
        <dbReference type="ARBA" id="ARBA00004571"/>
    </source>
</evidence>
<keyword evidence="2 7" id="KW-0813">Transport</keyword>
<keyword evidence="4 7" id="KW-0812">Transmembrane</keyword>
<dbReference type="InterPro" id="IPR011662">
    <property type="entry name" value="Secretin/TonB_short_N"/>
</dbReference>
<dbReference type="Gene3D" id="2.60.40.1120">
    <property type="entry name" value="Carboxypeptidase-like, regulatory domain"/>
    <property type="match status" value="1"/>
</dbReference>
<dbReference type="InterPro" id="IPR012910">
    <property type="entry name" value="Plug_dom"/>
</dbReference>
<dbReference type="Gene3D" id="2.170.130.10">
    <property type="entry name" value="TonB-dependent receptor, plug domain"/>
    <property type="match status" value="1"/>
</dbReference>
<dbReference type="OrthoDB" id="9768177at2"/>
<evidence type="ECO:0000259" key="8">
    <source>
        <dbReference type="SMART" id="SM00965"/>
    </source>
</evidence>
<reference evidence="9 10" key="1">
    <citation type="submission" date="2018-09" db="EMBL/GenBank/DDBJ databases">
        <title>Genomic Encyclopedia of Archaeal and Bacterial Type Strains, Phase II (KMG-II): from individual species to whole genera.</title>
        <authorList>
            <person name="Goeker M."/>
        </authorList>
    </citation>
    <scope>NUCLEOTIDE SEQUENCE [LARGE SCALE GENOMIC DNA]</scope>
    <source>
        <strain evidence="9 10">DSM 27148</strain>
    </source>
</reference>
<dbReference type="InterPro" id="IPR039426">
    <property type="entry name" value="TonB-dep_rcpt-like"/>
</dbReference>
<dbReference type="Pfam" id="PF07660">
    <property type="entry name" value="STN"/>
    <property type="match status" value="1"/>
</dbReference>
<name>A0A419WAN0_9BACT</name>
<accession>A0A419WAN0</accession>
<dbReference type="Pfam" id="PF13715">
    <property type="entry name" value="CarbopepD_reg_2"/>
    <property type="match status" value="1"/>
</dbReference>
<dbReference type="AlphaFoldDB" id="A0A419WAN0"/>
<dbReference type="Pfam" id="PF07715">
    <property type="entry name" value="Plug"/>
    <property type="match status" value="1"/>
</dbReference>
<dbReference type="NCBIfam" id="TIGR04056">
    <property type="entry name" value="OMP_RagA_SusC"/>
    <property type="match status" value="1"/>
</dbReference>
<dbReference type="NCBIfam" id="TIGR04057">
    <property type="entry name" value="SusC_RagA_signa"/>
    <property type="match status" value="1"/>
</dbReference>
<feature type="domain" description="Secretin/TonB short N-terminal" evidence="8">
    <location>
        <begin position="68"/>
        <end position="118"/>
    </location>
</feature>
<comment type="similarity">
    <text evidence="7">Belongs to the TonB-dependent receptor family.</text>
</comment>
<dbReference type="InterPro" id="IPR036942">
    <property type="entry name" value="Beta-barrel_TonB_sf"/>
</dbReference>
<dbReference type="InterPro" id="IPR023996">
    <property type="entry name" value="TonB-dep_OMP_SusC/RagA"/>
</dbReference>